<evidence type="ECO:0000313" key="9">
    <source>
        <dbReference type="EMBL" id="KAF3332925.1"/>
    </source>
</evidence>
<dbReference type="CDD" id="cd06551">
    <property type="entry name" value="LPLAT"/>
    <property type="match status" value="1"/>
</dbReference>
<comment type="subcellular location">
    <subcellularLocation>
        <location evidence="1">Membrane</location>
        <topology evidence="1">Multi-pass membrane protein</topology>
    </subcellularLocation>
</comment>
<dbReference type="Pfam" id="PF23270">
    <property type="entry name" value="HAD_RAM2_N"/>
    <property type="match status" value="1"/>
</dbReference>
<protein>
    <submittedName>
        <fullName evidence="9">Putative glycerol-3-phosphate acyltransferase 3</fullName>
    </submittedName>
</protein>
<feature type="domain" description="Phospholipid/glycerol acyltransferase" evidence="8">
    <location>
        <begin position="312"/>
        <end position="413"/>
    </location>
</feature>
<evidence type="ECO:0000256" key="5">
    <source>
        <dbReference type="ARBA" id="ARBA00022989"/>
    </source>
</evidence>
<keyword evidence="4 7" id="KW-0812">Transmembrane</keyword>
<evidence type="ECO:0000256" key="1">
    <source>
        <dbReference type="ARBA" id="ARBA00004141"/>
    </source>
</evidence>
<comment type="caution">
    <text evidence="9">The sequence shown here is derived from an EMBL/GenBank/DDBJ whole genome shotgun (WGS) entry which is preliminary data.</text>
</comment>
<dbReference type="GO" id="GO:0090447">
    <property type="term" value="F:glycerol-3-phosphate 2-O-acyltransferase activity"/>
    <property type="evidence" value="ECO:0007669"/>
    <property type="project" value="TreeGrafter"/>
</dbReference>
<dbReference type="GO" id="GO:0010143">
    <property type="term" value="P:cutin biosynthetic process"/>
    <property type="evidence" value="ECO:0007669"/>
    <property type="project" value="TreeGrafter"/>
</dbReference>
<dbReference type="OrthoDB" id="1854593at2759"/>
<dbReference type="SMART" id="SM00563">
    <property type="entry name" value="PlsC"/>
    <property type="match status" value="1"/>
</dbReference>
<keyword evidence="3 9" id="KW-0808">Transferase</keyword>
<evidence type="ECO:0000256" key="4">
    <source>
        <dbReference type="ARBA" id="ARBA00022692"/>
    </source>
</evidence>
<evidence type="ECO:0000256" key="7">
    <source>
        <dbReference type="SAM" id="Phobius"/>
    </source>
</evidence>
<dbReference type="PANTHER" id="PTHR15486">
    <property type="entry name" value="ANCIENT UBIQUITOUS PROTEIN"/>
    <property type="match status" value="1"/>
</dbReference>
<dbReference type="SUPFAM" id="SSF69593">
    <property type="entry name" value="Glycerol-3-phosphate (1)-acyltransferase"/>
    <property type="match status" value="1"/>
</dbReference>
<accession>A0A833VMI7</accession>
<evidence type="ECO:0000256" key="6">
    <source>
        <dbReference type="ARBA" id="ARBA00023136"/>
    </source>
</evidence>
<evidence type="ECO:0000256" key="3">
    <source>
        <dbReference type="ARBA" id="ARBA00022679"/>
    </source>
</evidence>
<keyword evidence="5 7" id="KW-1133">Transmembrane helix</keyword>
<evidence type="ECO:0000259" key="8">
    <source>
        <dbReference type="SMART" id="SM00563"/>
    </source>
</evidence>
<dbReference type="PANTHER" id="PTHR15486:SF58">
    <property type="entry name" value="OS05G0280500 PROTEIN"/>
    <property type="match status" value="1"/>
</dbReference>
<reference evidence="9" key="1">
    <citation type="submission" date="2020-01" db="EMBL/GenBank/DDBJ databases">
        <title>Genome sequence of Kobresia littledalei, the first chromosome-level genome in the family Cyperaceae.</title>
        <authorList>
            <person name="Qu G."/>
        </authorList>
    </citation>
    <scope>NUCLEOTIDE SEQUENCE</scope>
    <source>
        <strain evidence="9">C.B.Clarke</strain>
        <tissue evidence="9">Leaf</tissue>
    </source>
</reference>
<proteinExistence type="inferred from homology"/>
<dbReference type="InterPro" id="IPR056462">
    <property type="entry name" value="HAD_RAM2/GPAT1-8"/>
</dbReference>
<evidence type="ECO:0000313" key="10">
    <source>
        <dbReference type="Proteomes" id="UP000623129"/>
    </source>
</evidence>
<sequence length="495" mass="56001">MLANYKRVLCAKLRKCRSQPPSLPSLEDISEKTLVIDMEEWLLKSNTTFHYFMLVALEGGGFLRGLVLLCIYPFLHFLNEDLMIRVMVMVCFCGMKVDGFRLDRAILPKYFLENVALEGFQILRKGLKEAKGVVCVSRRMPRVMVDGFLRDYMGVKEVVGIEIGIRCGFFTGVSMDWDEQKLVNKLETIGGDVMTFGSSFGKDSQQQNHPFLECYTATETDKKCWKLLPPDMYPKPLIFHDGRLAFTPTPMATLAMFLYLPLGLFLSVLRSIMFGLLPHRLSIPLGSLTGSRSRLAAPLRRYSTGTNPAGGQLFVCNHRTLLDPIAISIGLNRHVTAVTYSLSRLSEIISPIQTARLTRDKEEDRRRMSTLLARGDLVVCPEGTTCREPFLLRFSPLFAELTDGVVPVALSTRVNMFYGTSTSIFKFMDPFYYLMNPTPEYRVEFLEKIPTDEKSIDVANRVQREIGEALGFELTTLTRKDKYMMLAGNEGIVQG</sequence>
<dbReference type="GO" id="GO:0016020">
    <property type="term" value="C:membrane"/>
    <property type="evidence" value="ECO:0007669"/>
    <property type="project" value="UniProtKB-SubCell"/>
</dbReference>
<dbReference type="Proteomes" id="UP000623129">
    <property type="component" value="Unassembled WGS sequence"/>
</dbReference>
<organism evidence="9 10">
    <name type="scientific">Carex littledalei</name>
    <dbReference type="NCBI Taxonomy" id="544730"/>
    <lineage>
        <taxon>Eukaryota</taxon>
        <taxon>Viridiplantae</taxon>
        <taxon>Streptophyta</taxon>
        <taxon>Embryophyta</taxon>
        <taxon>Tracheophyta</taxon>
        <taxon>Spermatophyta</taxon>
        <taxon>Magnoliopsida</taxon>
        <taxon>Liliopsida</taxon>
        <taxon>Poales</taxon>
        <taxon>Cyperaceae</taxon>
        <taxon>Cyperoideae</taxon>
        <taxon>Cariceae</taxon>
        <taxon>Carex</taxon>
        <taxon>Carex subgen. Euthyceras</taxon>
    </lineage>
</organism>
<comment type="similarity">
    <text evidence="2">Belongs to the GPAT/DAPAT family.</text>
</comment>
<keyword evidence="10" id="KW-1185">Reference proteome</keyword>
<keyword evidence="9" id="KW-0012">Acyltransferase</keyword>
<dbReference type="AlphaFoldDB" id="A0A833VMI7"/>
<gene>
    <name evidence="9" type="ORF">FCM35_KLT02502</name>
</gene>
<evidence type="ECO:0000256" key="2">
    <source>
        <dbReference type="ARBA" id="ARBA00007937"/>
    </source>
</evidence>
<dbReference type="Pfam" id="PF01553">
    <property type="entry name" value="Acyltransferase"/>
    <property type="match status" value="1"/>
</dbReference>
<dbReference type="InterPro" id="IPR002123">
    <property type="entry name" value="Plipid/glycerol_acylTrfase"/>
</dbReference>
<dbReference type="EMBL" id="SWLB01000011">
    <property type="protein sequence ID" value="KAF3332925.1"/>
    <property type="molecule type" value="Genomic_DNA"/>
</dbReference>
<keyword evidence="6 7" id="KW-0472">Membrane</keyword>
<dbReference type="GO" id="GO:0016791">
    <property type="term" value="F:phosphatase activity"/>
    <property type="evidence" value="ECO:0007669"/>
    <property type="project" value="TreeGrafter"/>
</dbReference>
<name>A0A833VMI7_9POAL</name>
<feature type="transmembrane region" description="Helical" evidence="7">
    <location>
        <begin position="51"/>
        <end position="75"/>
    </location>
</feature>